<evidence type="ECO:0000256" key="8">
    <source>
        <dbReference type="SAM" id="MobiDB-lite"/>
    </source>
</evidence>
<dbReference type="Pfam" id="PF00664">
    <property type="entry name" value="ABC_membrane"/>
    <property type="match status" value="1"/>
</dbReference>
<dbReference type="InterPro" id="IPR003593">
    <property type="entry name" value="AAA+_ATPase"/>
</dbReference>
<dbReference type="Proteomes" id="UP000034680">
    <property type="component" value="Unassembled WGS sequence"/>
</dbReference>
<dbReference type="SUPFAM" id="SSF90123">
    <property type="entry name" value="ABC transporter transmembrane region"/>
    <property type="match status" value="2"/>
</dbReference>
<proteinExistence type="predicted"/>
<feature type="transmembrane region" description="Helical" evidence="9">
    <location>
        <begin position="567"/>
        <end position="589"/>
    </location>
</feature>
<keyword evidence="13" id="KW-1185">Reference proteome</keyword>
<evidence type="ECO:0000259" key="11">
    <source>
        <dbReference type="PROSITE" id="PS50929"/>
    </source>
</evidence>
<dbReference type="PANTHER" id="PTHR24223">
    <property type="entry name" value="ATP-BINDING CASSETTE SUB-FAMILY C"/>
    <property type="match status" value="1"/>
</dbReference>
<evidence type="ECO:0000256" key="7">
    <source>
        <dbReference type="ARBA" id="ARBA00023136"/>
    </source>
</evidence>
<comment type="subcellular location">
    <subcellularLocation>
        <location evidence="1">Membrane</location>
        <topology evidence="1">Multi-pass membrane protein</topology>
    </subcellularLocation>
</comment>
<dbReference type="EMBL" id="LCUC01000299">
    <property type="protein sequence ID" value="KKY32515.1"/>
    <property type="molecule type" value="Genomic_DNA"/>
</dbReference>
<feature type="transmembrane region" description="Helical" evidence="9">
    <location>
        <begin position="773"/>
        <end position="796"/>
    </location>
</feature>
<evidence type="ECO:0000256" key="2">
    <source>
        <dbReference type="ARBA" id="ARBA00022448"/>
    </source>
</evidence>
<dbReference type="PROSITE" id="PS50893">
    <property type="entry name" value="ABC_TRANSPORTER_2"/>
    <property type="match status" value="1"/>
</dbReference>
<keyword evidence="4" id="KW-0547">Nucleotide-binding</keyword>
<accession>A0A0G2HX24</accession>
<dbReference type="PROSITE" id="PS00211">
    <property type="entry name" value="ABC_TRANSPORTER_1"/>
    <property type="match status" value="1"/>
</dbReference>
<dbReference type="Pfam" id="PF00005">
    <property type="entry name" value="ABC_tran"/>
    <property type="match status" value="1"/>
</dbReference>
<dbReference type="InterPro" id="IPR011527">
    <property type="entry name" value="ABC1_TM_dom"/>
</dbReference>
<dbReference type="InterPro" id="IPR017871">
    <property type="entry name" value="ABC_transporter-like_CS"/>
</dbReference>
<dbReference type="InterPro" id="IPR027417">
    <property type="entry name" value="P-loop_NTPase"/>
</dbReference>
<evidence type="ECO:0000256" key="6">
    <source>
        <dbReference type="ARBA" id="ARBA00022989"/>
    </source>
</evidence>
<keyword evidence="5" id="KW-0067">ATP-binding</keyword>
<evidence type="ECO:0000256" key="9">
    <source>
        <dbReference type="SAM" id="Phobius"/>
    </source>
</evidence>
<feature type="region of interest" description="Disordered" evidence="8">
    <location>
        <begin position="503"/>
        <end position="540"/>
    </location>
</feature>
<dbReference type="InterPro" id="IPR036640">
    <property type="entry name" value="ABC1_TM_sf"/>
</dbReference>
<dbReference type="CDD" id="cd03250">
    <property type="entry name" value="ABCC_MRP_domain1"/>
    <property type="match status" value="1"/>
</dbReference>
<dbReference type="Gene3D" id="3.40.50.300">
    <property type="entry name" value="P-loop containing nucleotide triphosphate hydrolases"/>
    <property type="match status" value="1"/>
</dbReference>
<evidence type="ECO:0000313" key="13">
    <source>
        <dbReference type="Proteomes" id="UP000034680"/>
    </source>
</evidence>
<feature type="domain" description="ABC transmembrane type-1" evidence="11">
    <location>
        <begin position="567"/>
        <end position="831"/>
    </location>
</feature>
<keyword evidence="2" id="KW-0813">Transport</keyword>
<dbReference type="InterPro" id="IPR044726">
    <property type="entry name" value="ABCC_6TM_D2"/>
</dbReference>
<dbReference type="SMART" id="SM00382">
    <property type="entry name" value="AAA"/>
    <property type="match status" value="1"/>
</dbReference>
<sequence length="876" mass="95618">MFRGATVSLIYSRALKIQDGLYDESASITLMSTDTERVSLAIYHLNEVWARSIEVGIAIFLLARQLGWVAVIPLVLVIFGFIGGALICKDIGTNMKVWTDAVQERIALTSSVLSDMKAVKMMGLTRILSTLIQAARVEETRLMGAYRTNLVWALLSAMTPGIWGPPATFAVFAIQASVQGTDSINTTKAFTALSLISLLCDPASTLVQSIVDVFAAVGCSDRIQKFLVSPQREDQRLTPAVGLWTPSDPSLTSNDAELGLYTKTERWDLPKGMAVAVDDADIRPAASAAIILRGISFNIPRGSITMATGLVGSGKTTLLKAMLGEIACERGTFRMGSGRVSYCSQTAWLPNTTIRRAICGPAEADAYESKWYRYVVDACALNQDLDLLQHGDETIIGSASTALSGGQKQRVALARAIYARADIVILDDVLSALDSTTKRTVVENLLGKNGLFKKLKSTVVLVTHESKYLSYADQILVLSNGQVTYAEDYNELLQDGLTDVIGTTSPDDDESAEAEEAGDQRPHPKTKGIPWPTHDDTDAAADDARATGEWSTYKYYFKSIGLRDGSLFVVTTGLAAFLMSFGSIWLQIWTEDGGDELGFYISIYLLLALLASICLGFEIWSILCLIGPSTGLKLHQVLLDTVMRAPQAFFSSTDSGTILNRFSQDMSLIEGTLPAGMLQTLSIATGSGYMAATIPLLVAALWLLQRVYLRTSRQLRLLDLEEKSPLYSHFLEGINGLVTIRAFGWQKTCEDELLRLLDRSQRPYYLMYCIQRWLTLVLDLIVAAEAVLVVGLALGLRSATSAGLLGVSLNSILSFNKNVKNLIEGWTELETSLGSIARVRSFEQDVTPEAKQGEDHEPPAEWPQSVPKLSSYTIYQ</sequence>
<evidence type="ECO:0000256" key="4">
    <source>
        <dbReference type="ARBA" id="ARBA00022741"/>
    </source>
</evidence>
<feature type="transmembrane region" description="Helical" evidence="9">
    <location>
        <begin position="681"/>
        <end position="704"/>
    </location>
</feature>
<keyword evidence="7 9" id="KW-0472">Membrane</keyword>
<dbReference type="OrthoDB" id="6500128at2759"/>
<dbReference type="GO" id="GO:0016020">
    <property type="term" value="C:membrane"/>
    <property type="evidence" value="ECO:0007669"/>
    <property type="project" value="UniProtKB-SubCell"/>
</dbReference>
<protein>
    <submittedName>
        <fullName evidence="12">Putative abc multidrug transporter</fullName>
    </submittedName>
</protein>
<dbReference type="CDD" id="cd18580">
    <property type="entry name" value="ABC_6TM_ABCC_D2"/>
    <property type="match status" value="1"/>
</dbReference>
<reference evidence="12 13" key="1">
    <citation type="submission" date="2015-05" db="EMBL/GenBank/DDBJ databases">
        <title>Distinctive expansion of gene families associated with plant cell wall degradation and secondary metabolism in the genomes of grapevine trunk pathogens.</title>
        <authorList>
            <person name="Lawrence D.P."/>
            <person name="Travadon R."/>
            <person name="Rolshausen P.E."/>
            <person name="Baumgartner K."/>
        </authorList>
    </citation>
    <scope>NUCLEOTIDE SEQUENCE [LARGE SCALE GENOMIC DNA]</scope>
    <source>
        <strain evidence="12">DA912</strain>
    </source>
</reference>
<feature type="domain" description="ABC transporter" evidence="10">
    <location>
        <begin position="277"/>
        <end position="505"/>
    </location>
</feature>
<dbReference type="PROSITE" id="PS50929">
    <property type="entry name" value="ABC_TM1F"/>
    <property type="match status" value="2"/>
</dbReference>
<dbReference type="GO" id="GO:0005524">
    <property type="term" value="F:ATP binding"/>
    <property type="evidence" value="ECO:0007669"/>
    <property type="project" value="UniProtKB-KW"/>
</dbReference>
<evidence type="ECO:0000313" key="12">
    <source>
        <dbReference type="EMBL" id="KKY32515.1"/>
    </source>
</evidence>
<organism evidence="12 13">
    <name type="scientific">Diaporthe ampelina</name>
    <dbReference type="NCBI Taxonomy" id="1214573"/>
    <lineage>
        <taxon>Eukaryota</taxon>
        <taxon>Fungi</taxon>
        <taxon>Dikarya</taxon>
        <taxon>Ascomycota</taxon>
        <taxon>Pezizomycotina</taxon>
        <taxon>Sordariomycetes</taxon>
        <taxon>Sordariomycetidae</taxon>
        <taxon>Diaporthales</taxon>
        <taxon>Diaporthaceae</taxon>
        <taxon>Diaporthe</taxon>
    </lineage>
</organism>
<dbReference type="PANTHER" id="PTHR24223:SF399">
    <property type="entry name" value="ABC TRANSPORTER ATNG"/>
    <property type="match status" value="1"/>
</dbReference>
<feature type="region of interest" description="Disordered" evidence="8">
    <location>
        <begin position="847"/>
        <end position="876"/>
    </location>
</feature>
<keyword evidence="6 9" id="KW-1133">Transmembrane helix</keyword>
<feature type="compositionally biased region" description="Acidic residues" evidence="8">
    <location>
        <begin position="506"/>
        <end position="517"/>
    </location>
</feature>
<evidence type="ECO:0000256" key="3">
    <source>
        <dbReference type="ARBA" id="ARBA00022692"/>
    </source>
</evidence>
<dbReference type="GO" id="GO:0016887">
    <property type="term" value="F:ATP hydrolysis activity"/>
    <property type="evidence" value="ECO:0007669"/>
    <property type="project" value="InterPro"/>
</dbReference>
<feature type="transmembrane region" description="Helical" evidence="9">
    <location>
        <begin position="601"/>
        <end position="626"/>
    </location>
</feature>
<evidence type="ECO:0000259" key="10">
    <source>
        <dbReference type="PROSITE" id="PS50893"/>
    </source>
</evidence>
<dbReference type="InterPro" id="IPR050173">
    <property type="entry name" value="ABC_transporter_C-like"/>
</dbReference>
<dbReference type="InterPro" id="IPR003439">
    <property type="entry name" value="ABC_transporter-like_ATP-bd"/>
</dbReference>
<evidence type="ECO:0000256" key="5">
    <source>
        <dbReference type="ARBA" id="ARBA00022840"/>
    </source>
</evidence>
<feature type="transmembrane region" description="Helical" evidence="9">
    <location>
        <begin position="66"/>
        <end position="88"/>
    </location>
</feature>
<dbReference type="STRING" id="1214573.A0A0G2HX24"/>
<feature type="domain" description="ABC transmembrane type-1" evidence="11">
    <location>
        <begin position="28"/>
        <end position="215"/>
    </location>
</feature>
<dbReference type="GO" id="GO:0140359">
    <property type="term" value="F:ABC-type transporter activity"/>
    <property type="evidence" value="ECO:0007669"/>
    <property type="project" value="InterPro"/>
</dbReference>
<dbReference type="FunFam" id="1.20.1560.10:FF:000066">
    <property type="entry name" value="ABC multidrug transporter (Eurofung)"/>
    <property type="match status" value="1"/>
</dbReference>
<dbReference type="SUPFAM" id="SSF52540">
    <property type="entry name" value="P-loop containing nucleoside triphosphate hydrolases"/>
    <property type="match status" value="1"/>
</dbReference>
<dbReference type="Gene3D" id="1.20.1560.10">
    <property type="entry name" value="ABC transporter type 1, transmembrane domain"/>
    <property type="match status" value="2"/>
</dbReference>
<comment type="caution">
    <text evidence="12">The sequence shown here is derived from an EMBL/GenBank/DDBJ whole genome shotgun (WGS) entry which is preliminary data.</text>
</comment>
<gene>
    <name evidence="12" type="ORF">UCDDA912_g07532</name>
</gene>
<keyword evidence="3 9" id="KW-0812">Transmembrane</keyword>
<name>A0A0G2HX24_9PEZI</name>
<reference evidence="12 13" key="2">
    <citation type="submission" date="2015-05" db="EMBL/GenBank/DDBJ databases">
        <authorList>
            <person name="Morales-Cruz A."/>
            <person name="Amrine K.C."/>
            <person name="Cantu D."/>
        </authorList>
    </citation>
    <scope>NUCLEOTIDE SEQUENCE [LARGE SCALE GENOMIC DNA]</scope>
    <source>
        <strain evidence="12">DA912</strain>
    </source>
</reference>
<evidence type="ECO:0000256" key="1">
    <source>
        <dbReference type="ARBA" id="ARBA00004141"/>
    </source>
</evidence>
<dbReference type="AlphaFoldDB" id="A0A0G2HX24"/>
<feature type="compositionally biased region" description="Polar residues" evidence="8">
    <location>
        <begin position="867"/>
        <end position="876"/>
    </location>
</feature>